<dbReference type="eggNOG" id="ENOG502SN0D">
    <property type="taxonomic scope" value="Eukaryota"/>
</dbReference>
<reference evidence="2 3" key="1">
    <citation type="submission" date="2011-07" db="EMBL/GenBank/DDBJ databases">
        <authorList>
            <person name="Coyne R."/>
            <person name="Brami D."/>
            <person name="Johnson J."/>
            <person name="Hostetler J."/>
            <person name="Hannick L."/>
            <person name="Clark T."/>
            <person name="Cassidy-Hanley D."/>
            <person name="Inman J."/>
        </authorList>
    </citation>
    <scope>NUCLEOTIDE SEQUENCE [LARGE SCALE GENOMIC DNA]</scope>
    <source>
        <strain evidence="2 3">G5</strain>
    </source>
</reference>
<dbReference type="OrthoDB" id="303525at2759"/>
<dbReference type="OMA" id="NIQHTIH"/>
<evidence type="ECO:0000313" key="2">
    <source>
        <dbReference type="EMBL" id="EGR28797.1"/>
    </source>
</evidence>
<keyword evidence="3" id="KW-1185">Reference proteome</keyword>
<protein>
    <submittedName>
        <fullName evidence="2">Uncharacterized protein</fullName>
    </submittedName>
</protein>
<evidence type="ECO:0000313" key="3">
    <source>
        <dbReference type="Proteomes" id="UP000008983"/>
    </source>
</evidence>
<keyword evidence="1" id="KW-0175">Coiled coil</keyword>
<feature type="coiled-coil region" evidence="1">
    <location>
        <begin position="167"/>
        <end position="208"/>
    </location>
</feature>
<dbReference type="InParanoid" id="G0R130"/>
<name>G0R130_ICHMU</name>
<proteinExistence type="predicted"/>
<sequence>MLSKNQERPFKQGGLYSLNLGQNNGPYLTKDIMITNQKSLSLLNSKDNVTKTAANILASVGDNIVYGPGVVQEPPDVFDQKTMTFTNYDERYQCKLSASDNVKSTSKFKHEQLLVLQKQAKYYKQLAQEYKNDLENVQHLIHNNNINNIKEIQPLIKEFQLHLKQLLNEEKSENYKLQRELEQLNRDKLQLQQQLLFCSKRVQDLQKQVGIYDGENKKEKNFSDDEEEDDDDKLKEFRTQNKYDPYLIRDVFNSYIEHIFQEGKYKQNVKLSHKYDDTKLSTAELKIENFFDSDGYLCTSTVDKLVDQMIENLKKKKQ</sequence>
<dbReference type="Proteomes" id="UP000008983">
    <property type="component" value="Unassembled WGS sequence"/>
</dbReference>
<accession>G0R130</accession>
<dbReference type="AlphaFoldDB" id="G0R130"/>
<organism evidence="2 3">
    <name type="scientific">Ichthyophthirius multifiliis</name>
    <name type="common">White spot disease agent</name>
    <name type="synonym">Ich</name>
    <dbReference type="NCBI Taxonomy" id="5932"/>
    <lineage>
        <taxon>Eukaryota</taxon>
        <taxon>Sar</taxon>
        <taxon>Alveolata</taxon>
        <taxon>Ciliophora</taxon>
        <taxon>Intramacronucleata</taxon>
        <taxon>Oligohymenophorea</taxon>
        <taxon>Hymenostomatida</taxon>
        <taxon>Ophryoglenina</taxon>
        <taxon>Ichthyophthirius</taxon>
    </lineage>
</organism>
<dbReference type="GeneID" id="14904906"/>
<dbReference type="RefSeq" id="XP_004030033.1">
    <property type="nucleotide sequence ID" value="XM_004029985.1"/>
</dbReference>
<gene>
    <name evidence="2" type="ORF">IMG5_168330</name>
</gene>
<evidence type="ECO:0000256" key="1">
    <source>
        <dbReference type="SAM" id="Coils"/>
    </source>
</evidence>
<dbReference type="EMBL" id="GL984209">
    <property type="protein sequence ID" value="EGR28797.1"/>
    <property type="molecule type" value="Genomic_DNA"/>
</dbReference>